<proteinExistence type="predicted"/>
<reference evidence="2 3" key="1">
    <citation type="submission" date="2017-08" db="EMBL/GenBank/DDBJ databases">
        <title>Functional genomic and metabolic studies of the symbiotic interactions of six Microcystis-dominated communities.</title>
        <authorList>
            <person name="Li Q."/>
            <person name="Lin F."/>
        </authorList>
    </citation>
    <scope>NUCLEOTIDE SEQUENCE [LARGE SCALE GENOMIC DNA]</scope>
    <source>
        <strain evidence="2">DA14</strain>
    </source>
</reference>
<dbReference type="InterPro" id="IPR000120">
    <property type="entry name" value="Amidase"/>
</dbReference>
<evidence type="ECO:0000313" key="3">
    <source>
        <dbReference type="Proteomes" id="UP000256301"/>
    </source>
</evidence>
<dbReference type="AlphaFoldDB" id="A0A3E0MEJ2"/>
<sequence length="464" mass="46973">MTAAFALWPPLAAIAAVVNDGRSTAAAEAERALARIGELDGAINAFTAVDRDDVAARAARVDARIAAGERLPLAGVPVAIKDNIWVAGRPITQGSRLFSDFVAPADAEAVARLVAAGAVIVGIANTSEFAAKGQTTNLLHGATRNPWNTALTPGGSSGGPVAAVASGMVPLAIGTDAGGSSRRPPAHTGLVGLKPSFGAVPYGPGFPEPFFAISCICPIARTVADTALAFEVMAGASALDPHSAVLPADGGLPARQMRIAYSPRWGLDVPVEPDVAAHVAACVERLRRAGLTILDSDPQWPAGAAEAGLGAIQQGGLAALFGASWSERPDRIDPDLGAQISAGLGLAGTDVAGALLLSEQVAVAGARFFATQGLDAAIGPTTPCAAWPVDRLGPETIGGVPVGPRGHAVFTPLFNHTRQPAISVPCGLDRSGLPLGLQIVMPRGRDRDLLRLAAAVEEALAAAM</sequence>
<evidence type="ECO:0000259" key="1">
    <source>
        <dbReference type="Pfam" id="PF01425"/>
    </source>
</evidence>
<dbReference type="PANTHER" id="PTHR11895">
    <property type="entry name" value="TRANSAMIDASE"/>
    <property type="match status" value="1"/>
</dbReference>
<protein>
    <submittedName>
        <fullName evidence="2">Amidase</fullName>
    </submittedName>
</protein>
<dbReference type="SUPFAM" id="SSF75304">
    <property type="entry name" value="Amidase signature (AS) enzymes"/>
    <property type="match status" value="1"/>
</dbReference>
<gene>
    <name evidence="2" type="ORF">DWQ56_11020</name>
</gene>
<dbReference type="InterPro" id="IPR036928">
    <property type="entry name" value="AS_sf"/>
</dbReference>
<evidence type="ECO:0000313" key="2">
    <source>
        <dbReference type="EMBL" id="REJ57782.1"/>
    </source>
</evidence>
<name>A0A3E0MEJ2_MICAE</name>
<organism evidence="2 3">
    <name type="scientific">Microcystis aeruginosa DA14</name>
    <dbReference type="NCBI Taxonomy" id="1987506"/>
    <lineage>
        <taxon>Bacteria</taxon>
        <taxon>Bacillati</taxon>
        <taxon>Cyanobacteriota</taxon>
        <taxon>Cyanophyceae</taxon>
        <taxon>Oscillatoriophycideae</taxon>
        <taxon>Chroococcales</taxon>
        <taxon>Microcystaceae</taxon>
        <taxon>Microcystis</taxon>
    </lineage>
</organism>
<dbReference type="Pfam" id="PF01425">
    <property type="entry name" value="Amidase"/>
    <property type="match status" value="1"/>
</dbReference>
<comment type="caution">
    <text evidence="2">The sequence shown here is derived from an EMBL/GenBank/DDBJ whole genome shotgun (WGS) entry which is preliminary data.</text>
</comment>
<feature type="domain" description="Amidase" evidence="1">
    <location>
        <begin position="30"/>
        <end position="450"/>
    </location>
</feature>
<dbReference type="Gene3D" id="3.90.1300.10">
    <property type="entry name" value="Amidase signature (AS) domain"/>
    <property type="match status" value="1"/>
</dbReference>
<dbReference type="InterPro" id="IPR023631">
    <property type="entry name" value="Amidase_dom"/>
</dbReference>
<dbReference type="EMBL" id="QQWE01000003">
    <property type="protein sequence ID" value="REJ57782.1"/>
    <property type="molecule type" value="Genomic_DNA"/>
</dbReference>
<dbReference type="Proteomes" id="UP000256301">
    <property type="component" value="Unassembled WGS sequence"/>
</dbReference>
<dbReference type="PANTHER" id="PTHR11895:SF151">
    <property type="entry name" value="GLUTAMYL-TRNA(GLN) AMIDOTRANSFERASE SUBUNIT A"/>
    <property type="match status" value="1"/>
</dbReference>
<accession>A0A3E0MEJ2</accession>
<dbReference type="GO" id="GO:0003824">
    <property type="term" value="F:catalytic activity"/>
    <property type="evidence" value="ECO:0007669"/>
    <property type="project" value="InterPro"/>
</dbReference>